<proteinExistence type="predicted"/>
<evidence type="ECO:0000256" key="1">
    <source>
        <dbReference type="SAM" id="MobiDB-lite"/>
    </source>
</evidence>
<feature type="region of interest" description="Disordered" evidence="1">
    <location>
        <begin position="126"/>
        <end position="182"/>
    </location>
</feature>
<dbReference type="EMBL" id="VEVP01000004">
    <property type="protein sequence ID" value="TNU94852.1"/>
    <property type="molecule type" value="Genomic_DNA"/>
</dbReference>
<feature type="compositionally biased region" description="Basic and acidic residues" evidence="1">
    <location>
        <begin position="133"/>
        <end position="182"/>
    </location>
</feature>
<dbReference type="AlphaFoldDB" id="A0A5C5C7T6"/>
<dbReference type="RefSeq" id="WP_013978968.1">
    <property type="nucleotide sequence ID" value="NZ_VEVP01000004.1"/>
</dbReference>
<sequence length="182" mass="20127">MTNDFGDDSGEKLVDWMIRIGQDAGEAAMMASGERLASAFRRARGEDAIEGGAEPGRSVAEWAKLDLSEFTALPEYETIRQVIDEKLSREGIRHEFAPMPEGEHLVFMVEDAPAVNEAFKDLEKTTRASAQRAGKELSQMRERIKGEPIAEKAARAREASSRLEAAKGKSREMSRGVETRAK</sequence>
<dbReference type="Proteomes" id="UP000312594">
    <property type="component" value="Unassembled WGS sequence"/>
</dbReference>
<comment type="caution">
    <text evidence="2">The sequence shown here is derived from an EMBL/GenBank/DDBJ whole genome shotgun (WGS) entry which is preliminary data.</text>
</comment>
<evidence type="ECO:0000313" key="3">
    <source>
        <dbReference type="Proteomes" id="UP000312594"/>
    </source>
</evidence>
<accession>A0A5C5C7T6</accession>
<gene>
    <name evidence="2" type="ORF">FIC87_03045</name>
</gene>
<protein>
    <recommendedName>
        <fullName evidence="4">DUF3801 domain-containing protein</fullName>
    </recommendedName>
</protein>
<organism evidence="2 3">
    <name type="scientific">Eggerthella lenta</name>
    <name type="common">Eubacterium lentum</name>
    <dbReference type="NCBI Taxonomy" id="84112"/>
    <lineage>
        <taxon>Bacteria</taxon>
        <taxon>Bacillati</taxon>
        <taxon>Actinomycetota</taxon>
        <taxon>Coriobacteriia</taxon>
        <taxon>Eggerthellales</taxon>
        <taxon>Eggerthellaceae</taxon>
        <taxon>Eggerthella</taxon>
    </lineage>
</organism>
<name>A0A5C5C7T6_EGGLN</name>
<evidence type="ECO:0008006" key="4">
    <source>
        <dbReference type="Google" id="ProtNLM"/>
    </source>
</evidence>
<reference evidence="2 3" key="1">
    <citation type="journal article" date="2005" name="Appl. Environ. Microbiol.">
        <title>Intestinal bacterial communities that produce active estrogen-like compounds enterodiol and enterolactone in humans.</title>
        <authorList>
            <person name="Clavel T."/>
            <person name="Henderson G."/>
            <person name="Alpert C.A."/>
            <person name="Philippe C."/>
            <person name="Rigottier-Gois L."/>
            <person name="Dore J."/>
            <person name="Blaut M."/>
        </authorList>
    </citation>
    <scope>NUCLEOTIDE SEQUENCE [LARGE SCALE GENOMIC DNA]</scope>
    <source>
        <strain evidence="2 3">SECO-MT75m2</strain>
    </source>
</reference>
<evidence type="ECO:0000313" key="2">
    <source>
        <dbReference type="EMBL" id="TNU94852.1"/>
    </source>
</evidence>